<proteinExistence type="evidence at protein level"/>
<dbReference type="RefSeq" id="XP_001011408.2">
    <property type="nucleotide sequence ID" value="XM_001011408.2"/>
</dbReference>
<dbReference type="eggNOG" id="ENOG502SZ77">
    <property type="taxonomic scope" value="Eukaryota"/>
</dbReference>
<evidence type="ECO:0007829" key="4">
    <source>
        <dbReference type="PDB" id="8B6H"/>
    </source>
</evidence>
<dbReference type="InParanoid" id="Q230X6"/>
<keyword evidence="2" id="KW-1185">Reference proteome</keyword>
<keyword evidence="3 4" id="KW-0002">3D-structure</keyword>
<dbReference type="OrthoDB" id="285289at2759"/>
<organism evidence="1 2">
    <name type="scientific">Tetrahymena thermophila (strain SB210)</name>
    <dbReference type="NCBI Taxonomy" id="312017"/>
    <lineage>
        <taxon>Eukaryota</taxon>
        <taxon>Sar</taxon>
        <taxon>Alveolata</taxon>
        <taxon>Ciliophora</taxon>
        <taxon>Intramacronucleata</taxon>
        <taxon>Oligohymenophorea</taxon>
        <taxon>Hymenostomatida</taxon>
        <taxon>Tetrahymenina</taxon>
        <taxon>Tetrahymenidae</taxon>
        <taxon>Tetrahymena</taxon>
    </lineage>
</organism>
<name>Q230X6_TETTS</name>
<dbReference type="PDB" id="8GZU">
    <property type="method" value="EM"/>
    <property type="resolution" value="4.18 A"/>
    <property type="chains" value="18/73/S/s=1-170"/>
</dbReference>
<dbReference type="KEGG" id="tet:TTHERM_00433830"/>
<dbReference type="GeneID" id="7840568"/>
<evidence type="ECO:0007829" key="6">
    <source>
        <dbReference type="PDB" id="8GYM"/>
    </source>
</evidence>
<evidence type="ECO:0007829" key="5">
    <source>
        <dbReference type="PDB" id="8BQS"/>
    </source>
</evidence>
<evidence type="ECO:0007829" key="7">
    <source>
        <dbReference type="PDB" id="8GZU"/>
    </source>
</evidence>
<sequence>MAIRNFVFKISNQIQNLAAKRSLAYLNQIDSQSVPSRATINMKDQVTQMQREIDNMANVIRAQIPDEDRAEFEILKKYYVTGQHDSLVDPQDVLLQLDRIQVLKNLKMIELNEEAYDPELVRLEKLKARVLLEEEGALLEYAHFISKRPYNKPYEKWGVSEEHVKQQILG</sequence>
<dbReference type="PDB" id="8GYM">
    <property type="method" value="EM"/>
    <property type="resolution" value="2.96 A"/>
    <property type="chains" value="S/s=1-170"/>
</dbReference>
<evidence type="ECO:0000313" key="1">
    <source>
        <dbReference type="EMBL" id="EAR91163.2"/>
    </source>
</evidence>
<evidence type="ECO:0000313" key="2">
    <source>
        <dbReference type="Proteomes" id="UP000009168"/>
    </source>
</evidence>
<dbReference type="STRING" id="312017.Q230X6"/>
<reference evidence="3" key="2">
    <citation type="journal article" date="2022" name="Science">
        <title>Structures of &lt;i&gt;Tetrahymena&lt;/i&gt;'s respiratory chain reveal the diversity of eukaryotic core metabolism.</title>
        <authorList>
            <person name="Zhou L."/>
            <person name="Maldonado M."/>
            <person name="Padavannil A."/>
            <person name="Guo F."/>
            <person name="Letts J.A."/>
        </authorList>
    </citation>
    <scope>STRUCTURE BY ELECTRON MICROSCOPY (3.02 ANGSTROMS)</scope>
</reference>
<gene>
    <name evidence="1" type="ORF">TTHERM_00433830</name>
</gene>
<dbReference type="AlphaFoldDB" id="Q230X6"/>
<accession>Q230X6</accession>
<dbReference type="EMDB" id="EMD-32325"/>
<dbReference type="EMDB" id="EMD-34373"/>
<dbReference type="Proteomes" id="UP000009168">
    <property type="component" value="Unassembled WGS sequence"/>
</dbReference>
<reference evidence="4 5" key="4">
    <citation type="journal article" date="2023" name="Nature">
        <title>Structural basis of mitochondrial membrane bending by the I-II-III&lt;sub&gt;2&lt;/sub&gt;-IV&lt;sub&gt;2&lt;/sub&gt; supercomplex.</title>
        <authorList>
            <person name="Muhleip A."/>
            <person name="Flygaard R.K."/>
            <person name="Baradaran R."/>
            <person name="Haapanen O."/>
            <person name="Gruhl T."/>
            <person name="Tobiasson V."/>
            <person name="Marechal A."/>
            <person name="Sharma V."/>
            <person name="Amunts A."/>
        </authorList>
    </citation>
    <scope>STRUCTURE BY ELECTRON MICROSCOPY (2.60 ANGSTROMS)</scope>
</reference>
<reference evidence="6 7" key="3">
    <citation type="journal article" date="2023" name="Nat. Commun.">
        <title>Structures of Tetrahymena thermophila respiratory megacomplexes on the tubular mitochondrial cristae.</title>
        <authorList>
            <person name="Han F."/>
            <person name="Hu Y."/>
            <person name="Wu M."/>
            <person name="He Z."/>
            <person name="Tian H."/>
            <person name="Zhou L."/>
        </authorList>
    </citation>
    <scope>STRUCTURE BY ELECTRON MICROSCOPY (2.96 ANGSTROMS)</scope>
</reference>
<dbReference type="PDB" id="8B6H">
    <property type="method" value="EM"/>
    <property type="resolution" value="2.60 A"/>
    <property type="chains" value="EK/Ek=1-170"/>
</dbReference>
<dbReference type="PDB" id="7W5Z">
    <property type="method" value="EM"/>
    <property type="resolution" value="3.02 A"/>
    <property type="chains" value="S/s=1-170"/>
</dbReference>
<reference evidence="2" key="1">
    <citation type="journal article" date="2006" name="PLoS Biol.">
        <title>Macronuclear genome sequence of the ciliate Tetrahymena thermophila, a model eukaryote.</title>
        <authorList>
            <person name="Eisen J.A."/>
            <person name="Coyne R.S."/>
            <person name="Wu M."/>
            <person name="Wu D."/>
            <person name="Thiagarajan M."/>
            <person name="Wortman J.R."/>
            <person name="Badger J.H."/>
            <person name="Ren Q."/>
            <person name="Amedeo P."/>
            <person name="Jones K.M."/>
            <person name="Tallon L.J."/>
            <person name="Delcher A.L."/>
            <person name="Salzberg S.L."/>
            <person name="Silva J.C."/>
            <person name="Haas B.J."/>
            <person name="Majoros W.H."/>
            <person name="Farzad M."/>
            <person name="Carlton J.M."/>
            <person name="Smith R.K. Jr."/>
            <person name="Garg J."/>
            <person name="Pearlman R.E."/>
            <person name="Karrer K.M."/>
            <person name="Sun L."/>
            <person name="Manning G."/>
            <person name="Elde N.C."/>
            <person name="Turkewitz A.P."/>
            <person name="Asai D.J."/>
            <person name="Wilkes D.E."/>
            <person name="Wang Y."/>
            <person name="Cai H."/>
            <person name="Collins K."/>
            <person name="Stewart B.A."/>
            <person name="Lee S.R."/>
            <person name="Wilamowska K."/>
            <person name="Weinberg Z."/>
            <person name="Ruzzo W.L."/>
            <person name="Wloga D."/>
            <person name="Gaertig J."/>
            <person name="Frankel J."/>
            <person name="Tsao C.-C."/>
            <person name="Gorovsky M.A."/>
            <person name="Keeling P.J."/>
            <person name="Waller R.F."/>
            <person name="Patron N.J."/>
            <person name="Cherry J.M."/>
            <person name="Stover N.A."/>
            <person name="Krieger C.J."/>
            <person name="del Toro C."/>
            <person name="Ryder H.F."/>
            <person name="Williamson S.C."/>
            <person name="Barbeau R.A."/>
            <person name="Hamilton E.P."/>
            <person name="Orias E."/>
        </authorList>
    </citation>
    <scope>NUCLEOTIDE SEQUENCE [LARGE SCALE GENOMIC DNA]</scope>
    <source>
        <strain evidence="2">SB210</strain>
    </source>
</reference>
<evidence type="ECO:0007829" key="3">
    <source>
        <dbReference type="PDB" id="7W5Z"/>
    </source>
</evidence>
<dbReference type="EMDB" id="EMD-34403"/>
<dbReference type="EMBL" id="GG662532">
    <property type="protein sequence ID" value="EAR91163.2"/>
    <property type="molecule type" value="Genomic_DNA"/>
</dbReference>
<protein>
    <submittedName>
        <fullName evidence="1">Uncharacterized protein</fullName>
    </submittedName>
</protein>
<dbReference type="HOGENOM" id="CLU_1655555_0_0_1"/>
<dbReference type="EMDB" id="EMD-16184"/>
<dbReference type="PDB" id="8BQS">
    <property type="method" value="EM"/>
    <property type="resolution" value="2.90 A"/>
    <property type="chains" value="EK/Ek=1-170"/>
</dbReference>